<evidence type="ECO:0000256" key="14">
    <source>
        <dbReference type="ARBA" id="ARBA00023136"/>
    </source>
</evidence>
<keyword evidence="14 16" id="KW-0472">Membrane</keyword>
<feature type="region of interest" description="Disordered" evidence="15">
    <location>
        <begin position="119"/>
        <end position="139"/>
    </location>
</feature>
<evidence type="ECO:0000256" key="10">
    <source>
        <dbReference type="ARBA" id="ARBA00022967"/>
    </source>
</evidence>
<feature type="transmembrane region" description="Helical" evidence="16">
    <location>
        <begin position="185"/>
        <end position="204"/>
    </location>
</feature>
<dbReference type="SUPFAM" id="SSF81653">
    <property type="entry name" value="Calcium ATPase, transduction domain A"/>
    <property type="match status" value="1"/>
</dbReference>
<dbReference type="GO" id="GO:0006883">
    <property type="term" value="P:intracellular sodium ion homeostasis"/>
    <property type="evidence" value="ECO:0007669"/>
    <property type="project" value="TreeGrafter"/>
</dbReference>
<dbReference type="GO" id="GO:0140581">
    <property type="term" value="F:P-type monovalent copper transporter activity"/>
    <property type="evidence" value="ECO:0007669"/>
    <property type="project" value="UniProtKB-EC"/>
</dbReference>
<feature type="compositionally biased region" description="Basic and acidic residues" evidence="15">
    <location>
        <begin position="122"/>
        <end position="131"/>
    </location>
</feature>
<dbReference type="EMBL" id="BTRK01000005">
    <property type="protein sequence ID" value="GMR54187.1"/>
    <property type="molecule type" value="Genomic_DNA"/>
</dbReference>
<dbReference type="GO" id="GO:0005886">
    <property type="term" value="C:plasma membrane"/>
    <property type="evidence" value="ECO:0007669"/>
    <property type="project" value="UniProtKB-SubCell"/>
</dbReference>
<evidence type="ECO:0000256" key="3">
    <source>
        <dbReference type="ARBA" id="ARBA00022448"/>
    </source>
</evidence>
<feature type="transmembrane region" description="Helical" evidence="16">
    <location>
        <begin position="159"/>
        <end position="179"/>
    </location>
</feature>
<evidence type="ECO:0000256" key="6">
    <source>
        <dbReference type="ARBA" id="ARBA00022723"/>
    </source>
</evidence>
<dbReference type="InterPro" id="IPR050510">
    <property type="entry name" value="Cation_transp_ATPase_P-type"/>
</dbReference>
<dbReference type="PRINTS" id="PR00121">
    <property type="entry name" value="NAKATPASE"/>
</dbReference>
<gene>
    <name evidence="18" type="ORF">PMAYCL1PPCAC_24382</name>
</gene>
<evidence type="ECO:0000259" key="17">
    <source>
        <dbReference type="SMART" id="SM00831"/>
    </source>
</evidence>
<feature type="region of interest" description="Disordered" evidence="15">
    <location>
        <begin position="18"/>
        <end position="41"/>
    </location>
</feature>
<dbReference type="Gene3D" id="3.40.50.1000">
    <property type="entry name" value="HAD superfamily/HAD-like"/>
    <property type="match status" value="2"/>
</dbReference>
<dbReference type="Pfam" id="PF13246">
    <property type="entry name" value="Cation_ATPase"/>
    <property type="match status" value="1"/>
</dbReference>
<dbReference type="GO" id="GO:1990573">
    <property type="term" value="P:potassium ion import across plasma membrane"/>
    <property type="evidence" value="ECO:0007669"/>
    <property type="project" value="TreeGrafter"/>
</dbReference>
<dbReference type="InterPro" id="IPR023299">
    <property type="entry name" value="ATPase_P-typ_cyto_dom_N"/>
</dbReference>
<dbReference type="Gene3D" id="2.70.150.10">
    <property type="entry name" value="Calcium-transporting ATPase, cytoplasmic transduction domain A"/>
    <property type="match status" value="1"/>
</dbReference>
<evidence type="ECO:0000256" key="8">
    <source>
        <dbReference type="ARBA" id="ARBA00022796"/>
    </source>
</evidence>
<dbReference type="GO" id="GO:0005524">
    <property type="term" value="F:ATP binding"/>
    <property type="evidence" value="ECO:0007669"/>
    <property type="project" value="UniProtKB-KW"/>
</dbReference>
<keyword evidence="6" id="KW-0479">Metal-binding</keyword>
<reference evidence="19" key="1">
    <citation type="submission" date="2022-10" db="EMBL/GenBank/DDBJ databases">
        <title>Genome assembly of Pristionchus species.</title>
        <authorList>
            <person name="Yoshida K."/>
            <person name="Sommer R.J."/>
        </authorList>
    </citation>
    <scope>NUCLEOTIDE SEQUENCE [LARGE SCALE GENOMIC DNA]</scope>
    <source>
        <strain evidence="19">RS5460</strain>
    </source>
</reference>
<keyword evidence="19" id="KW-1185">Reference proteome</keyword>
<dbReference type="InterPro" id="IPR023214">
    <property type="entry name" value="HAD_sf"/>
</dbReference>
<dbReference type="PANTHER" id="PTHR43294:SF21">
    <property type="entry name" value="CATION TRANSPORTING ATPASE"/>
    <property type="match status" value="1"/>
</dbReference>
<name>A0AAN5D1W2_9BILA</name>
<feature type="transmembrane region" description="Helical" evidence="16">
    <location>
        <begin position="1040"/>
        <end position="1058"/>
    </location>
</feature>
<evidence type="ECO:0000256" key="7">
    <source>
        <dbReference type="ARBA" id="ARBA00022741"/>
    </source>
</evidence>
<dbReference type="InterPro" id="IPR006068">
    <property type="entry name" value="ATPase_P-typ_cation-transptr_C"/>
</dbReference>
<comment type="caution">
    <text evidence="18">The sequence shown here is derived from an EMBL/GenBank/DDBJ whole genome shotgun (WGS) entry which is preliminary data.</text>
</comment>
<keyword evidence="11 16" id="KW-1133">Transmembrane helix</keyword>
<feature type="region of interest" description="Disordered" evidence="15">
    <location>
        <begin position="500"/>
        <end position="541"/>
    </location>
</feature>
<dbReference type="PRINTS" id="PR00119">
    <property type="entry name" value="CATATPASE"/>
</dbReference>
<organism evidence="18 19">
    <name type="scientific">Pristionchus mayeri</name>
    <dbReference type="NCBI Taxonomy" id="1317129"/>
    <lineage>
        <taxon>Eukaryota</taxon>
        <taxon>Metazoa</taxon>
        <taxon>Ecdysozoa</taxon>
        <taxon>Nematoda</taxon>
        <taxon>Chromadorea</taxon>
        <taxon>Rhabditida</taxon>
        <taxon>Rhabditina</taxon>
        <taxon>Diplogasteromorpha</taxon>
        <taxon>Diplogasteroidea</taxon>
        <taxon>Neodiplogasteridae</taxon>
        <taxon>Pristionchus</taxon>
    </lineage>
</organism>
<dbReference type="SUPFAM" id="SSF81660">
    <property type="entry name" value="Metal cation-transporting ATPase, ATP-binding domain N"/>
    <property type="match status" value="1"/>
</dbReference>
<dbReference type="Pfam" id="PF00122">
    <property type="entry name" value="E1-E2_ATPase"/>
    <property type="match status" value="1"/>
</dbReference>
<dbReference type="SUPFAM" id="SSF56784">
    <property type="entry name" value="HAD-like"/>
    <property type="match status" value="1"/>
</dbReference>
<dbReference type="SMART" id="SM00831">
    <property type="entry name" value="Cation_ATPase_N"/>
    <property type="match status" value="1"/>
</dbReference>
<keyword evidence="7" id="KW-0547">Nucleotide-binding</keyword>
<proteinExistence type="predicted"/>
<feature type="domain" description="Cation-transporting P-type ATPase N-terminal" evidence="17">
    <location>
        <begin position="93"/>
        <end position="175"/>
    </location>
</feature>
<feature type="transmembrane region" description="Helical" evidence="16">
    <location>
        <begin position="1070"/>
        <end position="1094"/>
    </location>
</feature>
<dbReference type="FunFam" id="3.40.50.1000:FF:000144">
    <property type="entry name" value="copper-transporting ATPase 1 isoform X2"/>
    <property type="match status" value="1"/>
</dbReference>
<evidence type="ECO:0000256" key="4">
    <source>
        <dbReference type="ARBA" id="ARBA00022475"/>
    </source>
</evidence>
<dbReference type="InterPro" id="IPR036412">
    <property type="entry name" value="HAD-like_sf"/>
</dbReference>
<evidence type="ECO:0000256" key="13">
    <source>
        <dbReference type="ARBA" id="ARBA00023065"/>
    </source>
</evidence>
<feature type="compositionally biased region" description="Polar residues" evidence="15">
    <location>
        <begin position="517"/>
        <end position="536"/>
    </location>
</feature>
<dbReference type="GO" id="GO:0046872">
    <property type="term" value="F:metal ion binding"/>
    <property type="evidence" value="ECO:0007669"/>
    <property type="project" value="UniProtKB-KW"/>
</dbReference>
<dbReference type="SUPFAM" id="SSF81665">
    <property type="entry name" value="Calcium ATPase, transmembrane domain M"/>
    <property type="match status" value="1"/>
</dbReference>
<dbReference type="GO" id="GO:0005391">
    <property type="term" value="F:P-type sodium:potassium-exchanging transporter activity"/>
    <property type="evidence" value="ECO:0007669"/>
    <property type="project" value="TreeGrafter"/>
</dbReference>
<feature type="transmembrane region" description="Helical" evidence="16">
    <location>
        <begin position="969"/>
        <end position="995"/>
    </location>
</feature>
<keyword evidence="13" id="KW-0406">Ion transport</keyword>
<comment type="subcellular location">
    <subcellularLocation>
        <location evidence="1">Cell membrane</location>
        <topology evidence="1">Multi-pass membrane protein</topology>
    </subcellularLocation>
</comment>
<dbReference type="Proteomes" id="UP001328107">
    <property type="component" value="Unassembled WGS sequence"/>
</dbReference>
<feature type="transmembrane region" description="Helical" evidence="16">
    <location>
        <begin position="1106"/>
        <end position="1125"/>
    </location>
</feature>
<evidence type="ECO:0000256" key="1">
    <source>
        <dbReference type="ARBA" id="ARBA00004651"/>
    </source>
</evidence>
<dbReference type="AlphaFoldDB" id="A0AAN5D1W2"/>
<keyword evidence="4" id="KW-1003">Cell membrane</keyword>
<feature type="region of interest" description="Disordered" evidence="15">
    <location>
        <begin position="577"/>
        <end position="597"/>
    </location>
</feature>
<keyword evidence="12" id="KW-0186">Copper</keyword>
<dbReference type="FunFam" id="1.20.1110.10:FF:000064">
    <property type="entry name" value="Cation transporting ATPase"/>
    <property type="match status" value="1"/>
</dbReference>
<dbReference type="InterPro" id="IPR004014">
    <property type="entry name" value="ATPase_P-typ_cation-transptr_N"/>
</dbReference>
<keyword evidence="5 16" id="KW-0812">Transmembrane</keyword>
<evidence type="ECO:0000256" key="11">
    <source>
        <dbReference type="ARBA" id="ARBA00022989"/>
    </source>
</evidence>
<dbReference type="Pfam" id="PF00690">
    <property type="entry name" value="Cation_ATPase_N"/>
    <property type="match status" value="1"/>
</dbReference>
<dbReference type="GO" id="GO:0030007">
    <property type="term" value="P:intracellular potassium ion homeostasis"/>
    <property type="evidence" value="ECO:0007669"/>
    <property type="project" value="TreeGrafter"/>
</dbReference>
<dbReference type="InterPro" id="IPR008250">
    <property type="entry name" value="ATPase_P-typ_transduc_dom_A_sf"/>
</dbReference>
<protein>
    <recommendedName>
        <fullName evidence="2">P-type Cu(+) transporter</fullName>
        <ecNumber evidence="2">7.2.2.8</ecNumber>
    </recommendedName>
</protein>
<evidence type="ECO:0000256" key="2">
    <source>
        <dbReference type="ARBA" id="ARBA00012517"/>
    </source>
</evidence>
<evidence type="ECO:0000313" key="19">
    <source>
        <dbReference type="Proteomes" id="UP001328107"/>
    </source>
</evidence>
<accession>A0AAN5D1W2</accession>
<evidence type="ECO:0000256" key="9">
    <source>
        <dbReference type="ARBA" id="ARBA00022840"/>
    </source>
</evidence>
<evidence type="ECO:0000256" key="12">
    <source>
        <dbReference type="ARBA" id="ARBA00023008"/>
    </source>
</evidence>
<keyword evidence="8" id="KW-0187">Copper transport</keyword>
<keyword evidence="10" id="KW-1278">Translocase</keyword>
<dbReference type="PANTHER" id="PTHR43294">
    <property type="entry name" value="SODIUM/POTASSIUM-TRANSPORTING ATPASE SUBUNIT ALPHA"/>
    <property type="match status" value="1"/>
</dbReference>
<dbReference type="Gene3D" id="3.40.1110.10">
    <property type="entry name" value="Calcium-transporting ATPase, cytoplasmic domain N"/>
    <property type="match status" value="2"/>
</dbReference>
<dbReference type="InterPro" id="IPR059000">
    <property type="entry name" value="ATPase_P-type_domA"/>
</dbReference>
<dbReference type="Gene3D" id="1.20.1110.10">
    <property type="entry name" value="Calcium-transporting ATPase, transmembrane domain"/>
    <property type="match status" value="2"/>
</dbReference>
<dbReference type="InterPro" id="IPR023298">
    <property type="entry name" value="ATPase_P-typ_TM_dom_sf"/>
</dbReference>
<sequence length="1144" mass="126773">MDSDRNRGDICVYDVKKCEEPSSGPHLSSEPSPQPDPKSYRVPSLVPALITGIKEIEWGSNAAKRPWAGRRKIHASDIRDMSHARELSASSLVEHRLNIDQIRDIHPHSCIDVDDPELSEGLSREEAKSRLAEGGTNKIDPPKEPHHMMVFLSQFHSKLWMIQTAAAILSIVAFVITHYRGHGDILNLYSAAILFIVVGSMYYLSFRQERKARAFLQTFEKKLPEKTIVIRNGDEKAVDVEQLVVGDIVVIRCGSRIPADLRILKSKGLIIQSAEVTGNEMPIECSAEMAESGVTALSATNLAFKGSYCIEGDGIGIVLRVGKYTVLGGIAQTHQHIPPPRGKLETELSQFVHFILILAVFMATSVFLIGCYVTSFQNTLDHFMYGFIVIVIANIPQGLPATVMCELEIIARKLSQKNVCIKRLELIDELGAATVICSDKSGTLTMNDMAVTDVWYNRRLASADRRLVRSAQASAGYLIEKPLPDILSVMCVCNRAQQEHGNRAARRKHSSRFPATRASSEAMTTIGPSFSASSLSGDLERGGMPRKKFTVCDPETGNESTAAMKRINNLLIPSETSADFTAHPPHHGGPVQPRRKKKARIIGSASDVALAEYVELYASLAAIRERYYIVYEVPFNSVRRWQLVVARCLADTQGGVSDHLPVPPTGESRFVVMMKGAPEVILARCSKRKENGDVTDIDEGFTNDCQSTWESLGNEGRRVIAFAHRYFNAPSDTRFDGEGAGLWKEGSLTFLGMAAIMDPPRPESAQAIKQCKEAGIKVFVITGDHPTTAKALAVQIGLISGRIDNPNKDWTVVTGDQLNEYGKEEWDALLKHRYIVFARTNPEQKMTIVQECQKRDETVAVTGGGIADIVLLDDNFATIVSGIEEGRLLFDNLRLSLAYTFAHLWPEVFPIMLTYLVGVPRGLSQIQILSIDLASEMPPAISLAYEQPEKDIMKRPPRSRKSKLLSKSLLFYSYIVMGSTMTCGCFLAYMSVFWYHGIFLTDIVFTAEQYWKEGAENFTTASGNLTLSEGDQLKIKGEAAAAWQITLVLAQVFHLYNCTTRRISIFSHGIGNVISVFASIIEVLLLVTFVYTSGPQYILEISPPPAHVWGIAPVVGVVILVYNEVRKYIIRNHPSWPIVKLIKW</sequence>
<feature type="transmembrane region" description="Helical" evidence="16">
    <location>
        <begin position="382"/>
        <end position="407"/>
    </location>
</feature>
<keyword evidence="3" id="KW-0813">Transport</keyword>
<keyword evidence="9" id="KW-0067">ATP-binding</keyword>
<dbReference type="GO" id="GO:0036376">
    <property type="term" value="P:sodium ion export across plasma membrane"/>
    <property type="evidence" value="ECO:0007669"/>
    <property type="project" value="TreeGrafter"/>
</dbReference>
<evidence type="ECO:0000313" key="18">
    <source>
        <dbReference type="EMBL" id="GMR54187.1"/>
    </source>
</evidence>
<dbReference type="EC" id="7.2.2.8" evidence="2"/>
<dbReference type="GO" id="GO:1902600">
    <property type="term" value="P:proton transmembrane transport"/>
    <property type="evidence" value="ECO:0007669"/>
    <property type="project" value="TreeGrafter"/>
</dbReference>
<evidence type="ECO:0000256" key="16">
    <source>
        <dbReference type="SAM" id="Phobius"/>
    </source>
</evidence>
<evidence type="ECO:0000256" key="15">
    <source>
        <dbReference type="SAM" id="MobiDB-lite"/>
    </source>
</evidence>
<feature type="transmembrane region" description="Helical" evidence="16">
    <location>
        <begin position="351"/>
        <end position="376"/>
    </location>
</feature>
<dbReference type="Pfam" id="PF00689">
    <property type="entry name" value="Cation_ATPase_C"/>
    <property type="match status" value="1"/>
</dbReference>
<evidence type="ECO:0000256" key="5">
    <source>
        <dbReference type="ARBA" id="ARBA00022692"/>
    </source>
</evidence>